<evidence type="ECO:0000256" key="12">
    <source>
        <dbReference type="ARBA" id="ARBA00023170"/>
    </source>
</evidence>
<keyword evidence="9 13" id="KW-0067">ATP-binding</keyword>
<dbReference type="AlphaFoldDB" id="A0A914UXN4"/>
<dbReference type="GO" id="GO:0005524">
    <property type="term" value="F:ATP binding"/>
    <property type="evidence" value="ECO:0007669"/>
    <property type="project" value="UniProtKB-UniRule"/>
</dbReference>
<dbReference type="InterPro" id="IPR000333">
    <property type="entry name" value="TGFB_receptor"/>
</dbReference>
<accession>A0A914UXN4</accession>
<dbReference type="InterPro" id="IPR008271">
    <property type="entry name" value="Ser/Thr_kinase_AS"/>
</dbReference>
<dbReference type="SUPFAM" id="SSF56112">
    <property type="entry name" value="Protein kinase-like (PK-like)"/>
    <property type="match status" value="1"/>
</dbReference>
<keyword evidence="6" id="KW-0732">Signal</keyword>
<comment type="catalytic activity">
    <reaction evidence="13">
        <text>L-threonyl-[receptor-protein] + ATP = O-phospho-L-threonyl-[receptor-protein] + ADP + H(+)</text>
        <dbReference type="Rhea" id="RHEA:44880"/>
        <dbReference type="Rhea" id="RHEA-COMP:11024"/>
        <dbReference type="Rhea" id="RHEA-COMP:11025"/>
        <dbReference type="ChEBI" id="CHEBI:15378"/>
        <dbReference type="ChEBI" id="CHEBI:30013"/>
        <dbReference type="ChEBI" id="CHEBI:30616"/>
        <dbReference type="ChEBI" id="CHEBI:61977"/>
        <dbReference type="ChEBI" id="CHEBI:456216"/>
        <dbReference type="EC" id="2.7.11.30"/>
    </reaction>
</comment>
<dbReference type="EC" id="2.7.11.30" evidence="13"/>
<evidence type="ECO:0000256" key="13">
    <source>
        <dbReference type="RuleBase" id="RU361271"/>
    </source>
</evidence>
<evidence type="ECO:0000256" key="4">
    <source>
        <dbReference type="ARBA" id="ARBA00022679"/>
    </source>
</evidence>
<dbReference type="GO" id="GO:0071363">
    <property type="term" value="P:cellular response to growth factor stimulus"/>
    <property type="evidence" value="ECO:0007669"/>
    <property type="project" value="TreeGrafter"/>
</dbReference>
<dbReference type="GO" id="GO:0048185">
    <property type="term" value="F:activin binding"/>
    <property type="evidence" value="ECO:0007669"/>
    <property type="project" value="TreeGrafter"/>
</dbReference>
<dbReference type="GO" id="GO:0046872">
    <property type="term" value="F:metal ion binding"/>
    <property type="evidence" value="ECO:0007669"/>
    <property type="project" value="UniProtKB-KW"/>
</dbReference>
<dbReference type="InterPro" id="IPR011009">
    <property type="entry name" value="Kinase-like_dom_sf"/>
</dbReference>
<evidence type="ECO:0000259" key="14">
    <source>
        <dbReference type="PROSITE" id="PS50011"/>
    </source>
</evidence>
<dbReference type="Pfam" id="PF00069">
    <property type="entry name" value="Pkinase"/>
    <property type="match status" value="1"/>
</dbReference>
<dbReference type="WBParaSite" id="PSAMB.scaffold13466size2254.g35490.t1">
    <property type="protein sequence ID" value="PSAMB.scaffold13466size2254.g35490.t1"/>
    <property type="gene ID" value="PSAMB.scaffold13466size2254.g35490"/>
</dbReference>
<dbReference type="PANTHER" id="PTHR23255:SF98">
    <property type="entry name" value="SERINE_THREONINE-PROTEIN KINASE RECEPTOR"/>
    <property type="match status" value="1"/>
</dbReference>
<keyword evidence="13" id="KW-0460">Magnesium</keyword>
<evidence type="ECO:0000256" key="2">
    <source>
        <dbReference type="ARBA" id="ARBA00009605"/>
    </source>
</evidence>
<comment type="similarity">
    <text evidence="2 13">Belongs to the protein kinase superfamily. TKL Ser/Thr protein kinase family. TGFB receptor subfamily.</text>
</comment>
<dbReference type="SMART" id="SM00220">
    <property type="entry name" value="S_TKc"/>
    <property type="match status" value="1"/>
</dbReference>
<keyword evidence="13" id="KW-0479">Metal-binding</keyword>
<comment type="subcellular location">
    <subcellularLocation>
        <location evidence="1 13">Membrane</location>
        <topology evidence="1 13">Single-pass type I membrane protein</topology>
    </subcellularLocation>
</comment>
<feature type="domain" description="Protein kinase" evidence="14">
    <location>
        <begin position="1"/>
        <end position="205"/>
    </location>
</feature>
<evidence type="ECO:0000256" key="6">
    <source>
        <dbReference type="ARBA" id="ARBA00022729"/>
    </source>
</evidence>
<evidence type="ECO:0000256" key="9">
    <source>
        <dbReference type="ARBA" id="ARBA00022840"/>
    </source>
</evidence>
<dbReference type="InterPro" id="IPR000719">
    <property type="entry name" value="Prot_kinase_dom"/>
</dbReference>
<evidence type="ECO:0000256" key="7">
    <source>
        <dbReference type="ARBA" id="ARBA00022741"/>
    </source>
</evidence>
<keyword evidence="10" id="KW-1133">Transmembrane helix</keyword>
<reference evidence="16" key="1">
    <citation type="submission" date="2022-11" db="UniProtKB">
        <authorList>
            <consortium name="WormBaseParasite"/>
        </authorList>
    </citation>
    <scope>IDENTIFICATION</scope>
</reference>
<organism evidence="15 16">
    <name type="scientific">Plectus sambesii</name>
    <dbReference type="NCBI Taxonomy" id="2011161"/>
    <lineage>
        <taxon>Eukaryota</taxon>
        <taxon>Metazoa</taxon>
        <taxon>Ecdysozoa</taxon>
        <taxon>Nematoda</taxon>
        <taxon>Chromadorea</taxon>
        <taxon>Plectida</taxon>
        <taxon>Plectina</taxon>
        <taxon>Plectoidea</taxon>
        <taxon>Plectidae</taxon>
        <taxon>Plectus</taxon>
    </lineage>
</organism>
<keyword evidence="12 13" id="KW-0675">Receptor</keyword>
<evidence type="ECO:0000313" key="16">
    <source>
        <dbReference type="WBParaSite" id="PSAMB.scaffold13466size2254.g35490.t1"/>
    </source>
</evidence>
<evidence type="ECO:0000256" key="11">
    <source>
        <dbReference type="ARBA" id="ARBA00023136"/>
    </source>
</evidence>
<dbReference type="GO" id="GO:0048179">
    <property type="term" value="C:activin receptor complex"/>
    <property type="evidence" value="ECO:0007669"/>
    <property type="project" value="TreeGrafter"/>
</dbReference>
<keyword evidence="4 13" id="KW-0808">Transferase</keyword>
<keyword evidence="15" id="KW-1185">Reference proteome</keyword>
<evidence type="ECO:0000256" key="1">
    <source>
        <dbReference type="ARBA" id="ARBA00004479"/>
    </source>
</evidence>
<keyword evidence="3 13" id="KW-0723">Serine/threonine-protein kinase</keyword>
<keyword evidence="5" id="KW-0812">Transmembrane</keyword>
<dbReference type="PROSITE" id="PS00108">
    <property type="entry name" value="PROTEIN_KINASE_ST"/>
    <property type="match status" value="1"/>
</dbReference>
<keyword evidence="11" id="KW-0472">Membrane</keyword>
<protein>
    <recommendedName>
        <fullName evidence="13">Serine/threonine-protein kinase receptor</fullName>
        <ecNumber evidence="13">2.7.11.30</ecNumber>
    </recommendedName>
</protein>
<evidence type="ECO:0000256" key="5">
    <source>
        <dbReference type="ARBA" id="ARBA00022692"/>
    </source>
</evidence>
<evidence type="ECO:0000256" key="8">
    <source>
        <dbReference type="ARBA" id="ARBA00022777"/>
    </source>
</evidence>
<evidence type="ECO:0000313" key="15">
    <source>
        <dbReference type="Proteomes" id="UP000887566"/>
    </source>
</evidence>
<dbReference type="PANTHER" id="PTHR23255">
    <property type="entry name" value="TRANSFORMING GROWTH FACTOR-BETA RECEPTOR TYPE I AND II"/>
    <property type="match status" value="1"/>
</dbReference>
<dbReference type="Gene3D" id="1.10.510.10">
    <property type="entry name" value="Transferase(Phosphotransferase) domain 1"/>
    <property type="match status" value="1"/>
</dbReference>
<evidence type="ECO:0000256" key="10">
    <source>
        <dbReference type="ARBA" id="ARBA00022989"/>
    </source>
</evidence>
<keyword evidence="13" id="KW-0464">Manganese</keyword>
<dbReference type="Proteomes" id="UP000887566">
    <property type="component" value="Unplaced"/>
</dbReference>
<keyword evidence="7 13" id="KW-0547">Nucleotide-binding</keyword>
<comment type="cofactor">
    <cofactor evidence="13">
        <name>Mg(2+)</name>
        <dbReference type="ChEBI" id="CHEBI:18420"/>
    </cofactor>
    <cofactor evidence="13">
        <name>Mn(2+)</name>
        <dbReference type="ChEBI" id="CHEBI:29035"/>
    </cofactor>
</comment>
<sequence>ANTLTVSQALCIVTSMMNGLAFLHEESKSSIDGDIYKPTIVHRDFKSRNVLLQKGLIACIADFGLAMRCENGRTPADDHGQVGTRRYMSPEVLEGATEFSALAFRAIDIYAAALVIWEVLSRIRIDPDVPLPEYKLPYEAEVGAHPTLGEMRETVAVRKLRPITPAAVRAHKVGAVMCKTMEEMWEMEPDGRITAGCCLERMMAIAKT</sequence>
<name>A0A914UXN4_9BILA</name>
<dbReference type="GO" id="GO:0017002">
    <property type="term" value="F:activin receptor activity"/>
    <property type="evidence" value="ECO:0007669"/>
    <property type="project" value="TreeGrafter"/>
</dbReference>
<dbReference type="PROSITE" id="PS50011">
    <property type="entry name" value="PROTEIN_KINASE_DOM"/>
    <property type="match status" value="1"/>
</dbReference>
<dbReference type="PRINTS" id="PR00653">
    <property type="entry name" value="ACTIVIN2R"/>
</dbReference>
<proteinExistence type="inferred from homology"/>
<keyword evidence="8 13" id="KW-0418">Kinase</keyword>
<evidence type="ECO:0000256" key="3">
    <source>
        <dbReference type="ARBA" id="ARBA00022527"/>
    </source>
</evidence>